<evidence type="ECO:0000256" key="2">
    <source>
        <dbReference type="ARBA" id="ARBA00022448"/>
    </source>
</evidence>
<feature type="transmembrane region" description="Helical" evidence="7">
    <location>
        <begin position="257"/>
        <end position="282"/>
    </location>
</feature>
<dbReference type="OrthoDB" id="2417308at2759"/>
<dbReference type="Gene3D" id="1.20.1740.10">
    <property type="entry name" value="Amino acid/polyamine transporter I"/>
    <property type="match status" value="1"/>
</dbReference>
<evidence type="ECO:0000256" key="7">
    <source>
        <dbReference type="SAM" id="Phobius"/>
    </source>
</evidence>
<name>V5FTK0_BYSSN</name>
<sequence length="508" mass="55590">MSSGQNSQAHNAELPQRFGSFSIIALAFVMTNSWCAYTTTFVVALSAGGSPAVFWAPVVAAIACCFICAGMAELASAFPSSGGPYYYAYMVSTEKYRASVAYVVGWLSVLAWLFAFSSICIYTAQILLALASFYHPSYVATQWQVWIVYTGIIIICTLIASLLPRLIPLLNSLIFWVSILGFLTSVVTLLAVSGAKQSGSVVFTEWINQTGWDDGLAFLLAVGQCMFCFMCIDAAAHLSEQLRKPSRDIPRAMTASVLIGFLTIVPYALAILFSITDFTPIISSSLPVLEVYHQALNSRGGAMFFAVVILVICFGGCIAGIIGIGYLIRAFARDNGVPFSGVFSKIQPELQTPLNSMILTAIFSILYGLIYIGSTEAFNSFISTSVLTLYTAYVVPQGITLWRGRDRVLPEHWFNLGRIFGPFCHLFSCLWMALYTVIFCFPLYLPVTVKSMNYVSVVYGGSLVFIAAMWILHGKRGFTGPQSEDFEPEMSTTQDEADSTHPSENKIQ</sequence>
<feature type="transmembrane region" description="Helical" evidence="7">
    <location>
        <begin position="143"/>
        <end position="163"/>
    </location>
</feature>
<comment type="caution">
    <text evidence="8">The sequence shown here is derived from an EMBL/GenBank/DDBJ whole genome shotgun (WGS) entry which is preliminary data.</text>
</comment>
<dbReference type="HOGENOM" id="CLU_004495_2_4_1"/>
<keyword evidence="5 7" id="KW-0472">Membrane</keyword>
<evidence type="ECO:0000313" key="9">
    <source>
        <dbReference type="Proteomes" id="UP000018001"/>
    </source>
</evidence>
<dbReference type="AlphaFoldDB" id="V5FTK0"/>
<dbReference type="Proteomes" id="UP000018001">
    <property type="component" value="Unassembled WGS sequence"/>
</dbReference>
<feature type="transmembrane region" description="Helical" evidence="7">
    <location>
        <begin position="99"/>
        <end position="131"/>
    </location>
</feature>
<feature type="transmembrane region" description="Helical" evidence="7">
    <location>
        <begin position="451"/>
        <end position="472"/>
    </location>
</feature>
<feature type="transmembrane region" description="Helical" evidence="7">
    <location>
        <begin position="21"/>
        <end position="47"/>
    </location>
</feature>
<dbReference type="EMBL" id="BAUL01000042">
    <property type="protein sequence ID" value="GAD93031.1"/>
    <property type="molecule type" value="Genomic_DNA"/>
</dbReference>
<feature type="transmembrane region" description="Helical" evidence="7">
    <location>
        <begin position="380"/>
        <end position="402"/>
    </location>
</feature>
<feature type="transmembrane region" description="Helical" evidence="7">
    <location>
        <begin position="53"/>
        <end position="78"/>
    </location>
</feature>
<gene>
    <name evidence="8" type="ORF">PVAR5_1631</name>
</gene>
<evidence type="ECO:0000256" key="3">
    <source>
        <dbReference type="ARBA" id="ARBA00022692"/>
    </source>
</evidence>
<evidence type="ECO:0000256" key="1">
    <source>
        <dbReference type="ARBA" id="ARBA00004141"/>
    </source>
</evidence>
<protein>
    <recommendedName>
        <fullName evidence="10">Amino acid transporter</fullName>
    </recommendedName>
</protein>
<evidence type="ECO:0000256" key="4">
    <source>
        <dbReference type="ARBA" id="ARBA00022989"/>
    </source>
</evidence>
<feature type="transmembrane region" description="Helical" evidence="7">
    <location>
        <begin position="354"/>
        <end position="374"/>
    </location>
</feature>
<dbReference type="Pfam" id="PF13520">
    <property type="entry name" value="AA_permease_2"/>
    <property type="match status" value="1"/>
</dbReference>
<keyword evidence="9" id="KW-1185">Reference proteome</keyword>
<evidence type="ECO:0008006" key="10">
    <source>
        <dbReference type="Google" id="ProtNLM"/>
    </source>
</evidence>
<feature type="transmembrane region" description="Helical" evidence="7">
    <location>
        <begin position="302"/>
        <end position="328"/>
    </location>
</feature>
<dbReference type="eggNOG" id="KOG1289">
    <property type="taxonomic scope" value="Eukaryota"/>
</dbReference>
<feature type="transmembrane region" description="Helical" evidence="7">
    <location>
        <begin position="423"/>
        <end position="445"/>
    </location>
</feature>
<evidence type="ECO:0000256" key="5">
    <source>
        <dbReference type="ARBA" id="ARBA00023136"/>
    </source>
</evidence>
<feature type="transmembrane region" description="Helical" evidence="7">
    <location>
        <begin position="175"/>
        <end position="195"/>
    </location>
</feature>
<organism evidence="8 9">
    <name type="scientific">Byssochlamys spectabilis (strain No. 5 / NBRC 109023)</name>
    <name type="common">Paecilomyces variotii</name>
    <dbReference type="NCBI Taxonomy" id="1356009"/>
    <lineage>
        <taxon>Eukaryota</taxon>
        <taxon>Fungi</taxon>
        <taxon>Dikarya</taxon>
        <taxon>Ascomycota</taxon>
        <taxon>Pezizomycotina</taxon>
        <taxon>Eurotiomycetes</taxon>
        <taxon>Eurotiomycetidae</taxon>
        <taxon>Eurotiales</taxon>
        <taxon>Thermoascaceae</taxon>
        <taxon>Paecilomyces</taxon>
    </lineage>
</organism>
<keyword evidence="3 7" id="KW-0812">Transmembrane</keyword>
<dbReference type="InterPro" id="IPR002293">
    <property type="entry name" value="AA/rel_permease1"/>
</dbReference>
<comment type="subcellular location">
    <subcellularLocation>
        <location evidence="1">Membrane</location>
        <topology evidence="1">Multi-pass membrane protein</topology>
    </subcellularLocation>
</comment>
<keyword evidence="4 7" id="KW-1133">Transmembrane helix</keyword>
<dbReference type="PANTHER" id="PTHR45649">
    <property type="entry name" value="AMINO-ACID PERMEASE BAT1"/>
    <property type="match status" value="1"/>
</dbReference>
<proteinExistence type="predicted"/>
<accession>V5FTK0</accession>
<dbReference type="GO" id="GO:0022857">
    <property type="term" value="F:transmembrane transporter activity"/>
    <property type="evidence" value="ECO:0007669"/>
    <property type="project" value="InterPro"/>
</dbReference>
<evidence type="ECO:0000313" key="8">
    <source>
        <dbReference type="EMBL" id="GAD93031.1"/>
    </source>
</evidence>
<dbReference type="InParanoid" id="V5FTK0"/>
<reference evidence="9" key="1">
    <citation type="journal article" date="2014" name="Genome Announc.">
        <title>Draft genome sequence of the formaldehyde-resistant fungus Byssochlamys spectabilis No. 5 (anamorph Paecilomyces variotii No. 5) (NBRC109023).</title>
        <authorList>
            <person name="Oka T."/>
            <person name="Ekino K."/>
            <person name="Fukuda K."/>
            <person name="Nomura Y."/>
        </authorList>
    </citation>
    <scope>NUCLEOTIDE SEQUENCE [LARGE SCALE GENOMIC DNA]</scope>
    <source>
        <strain evidence="9">No. 5 / NBRC 109023</strain>
    </source>
</reference>
<feature type="compositionally biased region" description="Basic and acidic residues" evidence="6">
    <location>
        <begin position="498"/>
        <end position="508"/>
    </location>
</feature>
<dbReference type="PIRSF" id="PIRSF006060">
    <property type="entry name" value="AA_transporter"/>
    <property type="match status" value="1"/>
</dbReference>
<dbReference type="GO" id="GO:0016020">
    <property type="term" value="C:membrane"/>
    <property type="evidence" value="ECO:0007669"/>
    <property type="project" value="UniProtKB-SubCell"/>
</dbReference>
<dbReference type="PANTHER" id="PTHR45649:SF11">
    <property type="entry name" value="TRANSPORTER, PUTATIVE (EUROFUNG)-RELATED"/>
    <property type="match status" value="1"/>
</dbReference>
<evidence type="ECO:0000256" key="6">
    <source>
        <dbReference type="SAM" id="MobiDB-lite"/>
    </source>
</evidence>
<feature type="region of interest" description="Disordered" evidence="6">
    <location>
        <begin position="481"/>
        <end position="508"/>
    </location>
</feature>
<keyword evidence="2" id="KW-0813">Transport</keyword>
<feature type="transmembrane region" description="Helical" evidence="7">
    <location>
        <begin position="215"/>
        <end position="236"/>
    </location>
</feature>